<gene>
    <name evidence="9" type="ORF">EX30DRAFT_337569</name>
</gene>
<dbReference type="GO" id="GO:0045271">
    <property type="term" value="C:respiratory chain complex I"/>
    <property type="evidence" value="ECO:0007669"/>
    <property type="project" value="InterPro"/>
</dbReference>
<evidence type="ECO:0000256" key="8">
    <source>
        <dbReference type="ARBA" id="ARBA00023136"/>
    </source>
</evidence>
<keyword evidence="3" id="KW-0813">Transport</keyword>
<evidence type="ECO:0000256" key="6">
    <source>
        <dbReference type="ARBA" id="ARBA00022982"/>
    </source>
</evidence>
<sequence length="123" mass="14794">MAINATKYAQRTRSSVNWEDARKRVIQSYRDWYRAAPEIVTTYVLDVPVPAVRAKIRQEFERHRFVQQLPVVDVLIARSMMEYQETMNYWKQIPQLMKYFRPEEDPKAYVPKSFMQGFLEGRN</sequence>
<evidence type="ECO:0000256" key="5">
    <source>
        <dbReference type="ARBA" id="ARBA00022792"/>
    </source>
</evidence>
<accession>A0A4S2N789</accession>
<evidence type="ECO:0000256" key="3">
    <source>
        <dbReference type="ARBA" id="ARBA00022448"/>
    </source>
</evidence>
<name>A0A4S2N789_9PEZI</name>
<protein>
    <submittedName>
        <fullName evidence="9">NADH-ubiquinone oxidoreductase 14.8 kDa subunit</fullName>
    </submittedName>
</protein>
<dbReference type="InParanoid" id="A0A4S2N789"/>
<keyword evidence="7" id="KW-0496">Mitochondrion</keyword>
<comment type="subcellular location">
    <subcellularLocation>
        <location evidence="1">Mitochondrion inner membrane</location>
        <topology evidence="1">Peripheral membrane protein</topology>
        <orientation evidence="1">Matrix side</orientation>
    </subcellularLocation>
</comment>
<dbReference type="InterPro" id="IPR045299">
    <property type="entry name" value="Complex1_LYR_NDUFA6_LYRM6"/>
</dbReference>
<keyword evidence="5" id="KW-0999">Mitochondrion inner membrane</keyword>
<keyword evidence="6" id="KW-0249">Electron transport</keyword>
<evidence type="ECO:0000256" key="7">
    <source>
        <dbReference type="ARBA" id="ARBA00023128"/>
    </source>
</evidence>
<evidence type="ECO:0000313" key="9">
    <source>
        <dbReference type="EMBL" id="TGZ85171.1"/>
    </source>
</evidence>
<dbReference type="OrthoDB" id="14535at2759"/>
<reference evidence="9 10" key="1">
    <citation type="submission" date="2019-04" db="EMBL/GenBank/DDBJ databases">
        <title>Comparative genomics and transcriptomics to analyze fruiting body development in filamentous ascomycetes.</title>
        <authorList>
            <consortium name="DOE Joint Genome Institute"/>
            <person name="Lutkenhaus R."/>
            <person name="Traeger S."/>
            <person name="Breuer J."/>
            <person name="Kuo A."/>
            <person name="Lipzen A."/>
            <person name="Pangilinan J."/>
            <person name="Dilworth D."/>
            <person name="Sandor L."/>
            <person name="Poggeler S."/>
            <person name="Barry K."/>
            <person name="Grigoriev I.V."/>
            <person name="Nowrousian M."/>
        </authorList>
    </citation>
    <scope>NUCLEOTIDE SEQUENCE [LARGE SCALE GENOMIC DNA]</scope>
    <source>
        <strain evidence="9 10">CBS 389.68</strain>
    </source>
</reference>
<keyword evidence="4" id="KW-0679">Respiratory chain</keyword>
<keyword evidence="8" id="KW-0472">Membrane</keyword>
<dbReference type="PIRSF" id="PIRSF006643">
    <property type="entry name" value="NDUA6"/>
    <property type="match status" value="1"/>
</dbReference>
<dbReference type="STRING" id="341454.A0A4S2N789"/>
<dbReference type="PANTHER" id="PTHR12964">
    <property type="entry name" value="NADH-UBIQUINONE OXIDOREDUCTASE B14 SUBUNIT"/>
    <property type="match status" value="1"/>
</dbReference>
<dbReference type="PANTHER" id="PTHR12964:SF0">
    <property type="entry name" value="NADH DEHYDROGENASE [UBIQUINONE] 1 ALPHA SUBCOMPLEX SUBUNIT 6"/>
    <property type="match status" value="1"/>
</dbReference>
<evidence type="ECO:0000313" key="10">
    <source>
        <dbReference type="Proteomes" id="UP000298138"/>
    </source>
</evidence>
<dbReference type="InterPro" id="IPR016488">
    <property type="entry name" value="NADH_Ub_cplx-1_asu_su-6"/>
</dbReference>
<keyword evidence="9" id="KW-0830">Ubiquinone</keyword>
<evidence type="ECO:0000256" key="1">
    <source>
        <dbReference type="ARBA" id="ARBA00004443"/>
    </source>
</evidence>
<dbReference type="EMBL" id="ML220112">
    <property type="protein sequence ID" value="TGZ85171.1"/>
    <property type="molecule type" value="Genomic_DNA"/>
</dbReference>
<keyword evidence="10" id="KW-1185">Reference proteome</keyword>
<dbReference type="Proteomes" id="UP000298138">
    <property type="component" value="Unassembled WGS sequence"/>
</dbReference>
<dbReference type="GO" id="GO:0005743">
    <property type="term" value="C:mitochondrial inner membrane"/>
    <property type="evidence" value="ECO:0007669"/>
    <property type="project" value="UniProtKB-SubCell"/>
</dbReference>
<comment type="similarity">
    <text evidence="2">Belongs to the complex I LYR family.</text>
</comment>
<organism evidence="9 10">
    <name type="scientific">Ascodesmis nigricans</name>
    <dbReference type="NCBI Taxonomy" id="341454"/>
    <lineage>
        <taxon>Eukaryota</taxon>
        <taxon>Fungi</taxon>
        <taxon>Dikarya</taxon>
        <taxon>Ascomycota</taxon>
        <taxon>Pezizomycotina</taxon>
        <taxon>Pezizomycetes</taxon>
        <taxon>Pezizales</taxon>
        <taxon>Ascodesmidaceae</taxon>
        <taxon>Ascodesmis</taxon>
    </lineage>
</organism>
<dbReference type="GO" id="GO:0006979">
    <property type="term" value="P:response to oxidative stress"/>
    <property type="evidence" value="ECO:0007669"/>
    <property type="project" value="TreeGrafter"/>
</dbReference>
<dbReference type="AlphaFoldDB" id="A0A4S2N789"/>
<evidence type="ECO:0000256" key="4">
    <source>
        <dbReference type="ARBA" id="ARBA00022660"/>
    </source>
</evidence>
<dbReference type="CDD" id="cd20266">
    <property type="entry name" value="Complex1_LYR_NDUFA6_LYRM6"/>
    <property type="match status" value="1"/>
</dbReference>
<proteinExistence type="inferred from homology"/>
<evidence type="ECO:0000256" key="2">
    <source>
        <dbReference type="ARBA" id="ARBA00009508"/>
    </source>
</evidence>